<evidence type="ECO:0000256" key="6">
    <source>
        <dbReference type="SAM" id="Phobius"/>
    </source>
</evidence>
<dbReference type="InterPro" id="IPR023845">
    <property type="entry name" value="DUF3817_TM"/>
</dbReference>
<dbReference type="GO" id="GO:0005886">
    <property type="term" value="C:plasma membrane"/>
    <property type="evidence" value="ECO:0007669"/>
    <property type="project" value="UniProtKB-SubCell"/>
</dbReference>
<gene>
    <name evidence="8" type="ORF">MALV_51450</name>
</gene>
<comment type="subcellular location">
    <subcellularLocation>
        <location evidence="1">Cell membrane</location>
        <topology evidence="1">Multi-pass membrane protein</topology>
    </subcellularLocation>
</comment>
<feature type="domain" description="DUF3817" evidence="7">
    <location>
        <begin position="20"/>
        <end position="102"/>
    </location>
</feature>
<evidence type="ECO:0000259" key="7">
    <source>
        <dbReference type="Pfam" id="PF12823"/>
    </source>
</evidence>
<dbReference type="Pfam" id="PF12823">
    <property type="entry name" value="DUF3817"/>
    <property type="match status" value="1"/>
</dbReference>
<dbReference type="NCBIfam" id="TIGR03954">
    <property type="entry name" value="integ_memb_HG"/>
    <property type="match status" value="1"/>
</dbReference>
<feature type="transmembrane region" description="Helical" evidence="6">
    <location>
        <begin position="81"/>
        <end position="100"/>
    </location>
</feature>
<dbReference type="EMBL" id="AP022565">
    <property type="protein sequence ID" value="BBX30020.1"/>
    <property type="molecule type" value="Genomic_DNA"/>
</dbReference>
<dbReference type="PANTHER" id="PTHR40077">
    <property type="entry name" value="MEMBRANE PROTEIN-RELATED"/>
    <property type="match status" value="1"/>
</dbReference>
<dbReference type="Proteomes" id="UP000466906">
    <property type="component" value="Chromosome"/>
</dbReference>
<protein>
    <submittedName>
        <fullName evidence="8">Membrane protein</fullName>
    </submittedName>
</protein>
<evidence type="ECO:0000256" key="3">
    <source>
        <dbReference type="ARBA" id="ARBA00022692"/>
    </source>
</evidence>
<evidence type="ECO:0000256" key="2">
    <source>
        <dbReference type="ARBA" id="ARBA00022475"/>
    </source>
</evidence>
<evidence type="ECO:0000313" key="8">
    <source>
        <dbReference type="EMBL" id="BBX30020.1"/>
    </source>
</evidence>
<accession>A0A6N4UYL1</accession>
<keyword evidence="5 6" id="KW-0472">Membrane</keyword>
<dbReference type="KEGG" id="malv:MALV_51450"/>
<reference evidence="8 9" key="1">
    <citation type="journal article" date="2019" name="Emerg. Microbes Infect.">
        <title>Comprehensive subspecies identification of 175 nontuberculous mycobacteria species based on 7547 genomic profiles.</title>
        <authorList>
            <person name="Matsumoto Y."/>
            <person name="Kinjo T."/>
            <person name="Motooka D."/>
            <person name="Nabeya D."/>
            <person name="Jung N."/>
            <person name="Uechi K."/>
            <person name="Horii T."/>
            <person name="Iida T."/>
            <person name="Fujita J."/>
            <person name="Nakamura S."/>
        </authorList>
    </citation>
    <scope>NUCLEOTIDE SEQUENCE [LARGE SCALE GENOMIC DNA]</scope>
    <source>
        <strain evidence="8 9">JCM 12272</strain>
    </source>
</reference>
<evidence type="ECO:0000256" key="5">
    <source>
        <dbReference type="ARBA" id="ARBA00023136"/>
    </source>
</evidence>
<keyword evidence="9" id="KW-1185">Reference proteome</keyword>
<dbReference type="RefSeq" id="WP_163668855.1">
    <property type="nucleotide sequence ID" value="NZ_AP022565.1"/>
</dbReference>
<feature type="transmembrane region" description="Helical" evidence="6">
    <location>
        <begin position="51"/>
        <end position="69"/>
    </location>
</feature>
<evidence type="ECO:0000256" key="4">
    <source>
        <dbReference type="ARBA" id="ARBA00022989"/>
    </source>
</evidence>
<organism evidence="8 9">
    <name type="scientific">Mycolicibacterium alvei</name>
    <dbReference type="NCBI Taxonomy" id="67081"/>
    <lineage>
        <taxon>Bacteria</taxon>
        <taxon>Bacillati</taxon>
        <taxon>Actinomycetota</taxon>
        <taxon>Actinomycetes</taxon>
        <taxon>Mycobacteriales</taxon>
        <taxon>Mycobacteriaceae</taxon>
        <taxon>Mycolicibacterium</taxon>
    </lineage>
</organism>
<dbReference type="AlphaFoldDB" id="A0A6N4UYL1"/>
<sequence length="114" mass="12926">MTEPQAVITPKETIRKALVKYRALAWITGAWLIVLCAEMVAKYIFGIDYSWFKFIGMIHGAFYMLYVFFTLDLAIKARWPLGKAGGIILAGTVPLLGVIVEHFETLALKKRFEL</sequence>
<name>A0A6N4UYL1_9MYCO</name>
<proteinExistence type="predicted"/>
<evidence type="ECO:0000313" key="9">
    <source>
        <dbReference type="Proteomes" id="UP000466906"/>
    </source>
</evidence>
<evidence type="ECO:0000256" key="1">
    <source>
        <dbReference type="ARBA" id="ARBA00004651"/>
    </source>
</evidence>
<keyword evidence="4 6" id="KW-1133">Transmembrane helix</keyword>
<dbReference type="PANTHER" id="PTHR40077:SF2">
    <property type="entry name" value="MEMBRANE PROTEIN"/>
    <property type="match status" value="1"/>
</dbReference>
<keyword evidence="3 6" id="KW-0812">Transmembrane</keyword>
<feature type="transmembrane region" description="Helical" evidence="6">
    <location>
        <begin position="23"/>
        <end position="45"/>
    </location>
</feature>
<keyword evidence="2" id="KW-1003">Cell membrane</keyword>